<protein>
    <recommendedName>
        <fullName evidence="2">Ferritin-like domain-containing protein</fullName>
    </recommendedName>
</protein>
<evidence type="ECO:0008006" key="2">
    <source>
        <dbReference type="Google" id="ProtNLM"/>
    </source>
</evidence>
<name>A0A6J4SIX4_9ACTN</name>
<dbReference type="InterPro" id="IPR052965">
    <property type="entry name" value="Pigment-catalase-like"/>
</dbReference>
<dbReference type="EMBL" id="CADCVR010000064">
    <property type="protein sequence ID" value="CAA9500595.1"/>
    <property type="molecule type" value="Genomic_DNA"/>
</dbReference>
<evidence type="ECO:0000313" key="1">
    <source>
        <dbReference type="EMBL" id="CAA9500595.1"/>
    </source>
</evidence>
<dbReference type="Gene3D" id="1.20.1260.10">
    <property type="match status" value="1"/>
</dbReference>
<dbReference type="PANTHER" id="PTHR31694:SF26">
    <property type="entry name" value="OS05G0151100 PROTEIN"/>
    <property type="match status" value="1"/>
</dbReference>
<reference evidence="1" key="1">
    <citation type="submission" date="2020-02" db="EMBL/GenBank/DDBJ databases">
        <authorList>
            <person name="Meier V. D."/>
        </authorList>
    </citation>
    <scope>NUCLEOTIDE SEQUENCE</scope>
    <source>
        <strain evidence="1">AVDCRST_MAG53</strain>
    </source>
</reference>
<dbReference type="InterPro" id="IPR009078">
    <property type="entry name" value="Ferritin-like_SF"/>
</dbReference>
<dbReference type="PANTHER" id="PTHR31694">
    <property type="entry name" value="DESICCATION-LIKE PROTEIN"/>
    <property type="match status" value="1"/>
</dbReference>
<accession>A0A6J4SIX4</accession>
<dbReference type="Pfam" id="PF13668">
    <property type="entry name" value="Ferritin_2"/>
    <property type="match status" value="1"/>
</dbReference>
<proteinExistence type="predicted"/>
<dbReference type="CDD" id="cd00657">
    <property type="entry name" value="Ferritin_like"/>
    <property type="match status" value="1"/>
</dbReference>
<dbReference type="AlphaFoldDB" id="A0A6J4SIX4"/>
<dbReference type="SUPFAM" id="SSF47240">
    <property type="entry name" value="Ferritin-like"/>
    <property type="match status" value="1"/>
</dbReference>
<dbReference type="InterPro" id="IPR006311">
    <property type="entry name" value="TAT_signal"/>
</dbReference>
<gene>
    <name evidence="1" type="ORF">AVDCRST_MAG53-1931</name>
</gene>
<organism evidence="1">
    <name type="scientific">uncultured Solirubrobacteraceae bacterium</name>
    <dbReference type="NCBI Taxonomy" id="1162706"/>
    <lineage>
        <taxon>Bacteria</taxon>
        <taxon>Bacillati</taxon>
        <taxon>Actinomycetota</taxon>
        <taxon>Thermoleophilia</taxon>
        <taxon>Solirubrobacterales</taxon>
        <taxon>Solirubrobacteraceae</taxon>
        <taxon>environmental samples</taxon>
    </lineage>
</organism>
<dbReference type="InterPro" id="IPR012347">
    <property type="entry name" value="Ferritin-like"/>
</dbReference>
<dbReference type="PROSITE" id="PS51318">
    <property type="entry name" value="TAT"/>
    <property type="match status" value="1"/>
</dbReference>
<sequence length="211" mass="22383">MSCAPRFADPSLVAIEVRGVTRSAFLLRSTLAAGAVFGAGAVGPFVGGALAQKGGGGADVDILNFALTLEYLETAFYERALRLPLSTEVRGLARNFGEHEREHVEALRDTIDQLGGDPVRAPELAFPRTGERAFLRLAQTLEETGVSAYNGAAVMIGSAEVLAAAGTIVQVEARHAAAIRLQRGLEPAPRPTDESLEMEQVRKAIDPFVKS</sequence>